<dbReference type="GO" id="GO:0003677">
    <property type="term" value="F:DNA binding"/>
    <property type="evidence" value="ECO:0007669"/>
    <property type="project" value="UniProtKB-KW"/>
</dbReference>
<dbReference type="SUPFAM" id="SSF51206">
    <property type="entry name" value="cAMP-binding domain-like"/>
    <property type="match status" value="1"/>
</dbReference>
<dbReference type="InterPro" id="IPR014710">
    <property type="entry name" value="RmlC-like_jellyroll"/>
</dbReference>
<dbReference type="OrthoDB" id="9810708at2"/>
<keyword evidence="4" id="KW-0804">Transcription</keyword>
<dbReference type="InterPro" id="IPR050397">
    <property type="entry name" value="Env_Response_Regulators"/>
</dbReference>
<evidence type="ECO:0000256" key="4">
    <source>
        <dbReference type="ARBA" id="ARBA00023163"/>
    </source>
</evidence>
<dbReference type="PROSITE" id="PS51063">
    <property type="entry name" value="HTH_CRP_2"/>
    <property type="match status" value="1"/>
</dbReference>
<sequence>MVAILQRFDPYEREKILSKTKLFIVDKGQFVYREGDSANHLYFIHSGEVRLYKTVDENKDITVFLRRQQNAFGEIGVFAGKKYSNTAIATKRCKLSVIQKKDILQLMKEDGMIGIKFTKWIAEELEMSKAKIRDYLAFGTEGAIASVFIRYSNMYGVVSSEGISIMEAIKLNDVSKHIGVSRETVSRIVNKWKEKGIISNSNKNYIIKDVEYLNNLLGCYSCSVKNCIL</sequence>
<dbReference type="Pfam" id="PF13545">
    <property type="entry name" value="HTH_Crp_2"/>
    <property type="match status" value="1"/>
</dbReference>
<dbReference type="Gene3D" id="1.10.10.10">
    <property type="entry name" value="Winged helix-like DNA-binding domain superfamily/Winged helix DNA-binding domain"/>
    <property type="match status" value="1"/>
</dbReference>
<evidence type="ECO:0000313" key="8">
    <source>
        <dbReference type="Proteomes" id="UP000321574"/>
    </source>
</evidence>
<dbReference type="SMART" id="SM00419">
    <property type="entry name" value="HTH_CRP"/>
    <property type="match status" value="1"/>
</dbReference>
<dbReference type="PANTHER" id="PTHR24567">
    <property type="entry name" value="CRP FAMILY TRANSCRIPTIONAL REGULATORY PROTEIN"/>
    <property type="match status" value="1"/>
</dbReference>
<dbReference type="GO" id="GO:0003700">
    <property type="term" value="F:DNA-binding transcription factor activity"/>
    <property type="evidence" value="ECO:0007669"/>
    <property type="project" value="TreeGrafter"/>
</dbReference>
<evidence type="ECO:0000256" key="2">
    <source>
        <dbReference type="ARBA" id="ARBA00023125"/>
    </source>
</evidence>
<keyword evidence="2" id="KW-0238">DNA-binding</keyword>
<dbReference type="AlphaFoldDB" id="A0A5C8NSJ7"/>
<evidence type="ECO:0000256" key="1">
    <source>
        <dbReference type="ARBA" id="ARBA00023015"/>
    </source>
</evidence>
<dbReference type="Gene3D" id="2.60.120.10">
    <property type="entry name" value="Jelly Rolls"/>
    <property type="match status" value="1"/>
</dbReference>
<name>A0A5C8NSJ7_9BACI</name>
<dbReference type="PANTHER" id="PTHR24567:SF74">
    <property type="entry name" value="HTH-TYPE TRANSCRIPTIONAL REGULATOR ARCR"/>
    <property type="match status" value="1"/>
</dbReference>
<gene>
    <name evidence="7" type="ORF">FHP05_09670</name>
</gene>
<dbReference type="RefSeq" id="WP_147667506.1">
    <property type="nucleotide sequence ID" value="NZ_VDUW01000006.1"/>
</dbReference>
<keyword evidence="8" id="KW-1185">Reference proteome</keyword>
<feature type="domain" description="HTH crp-type" evidence="6">
    <location>
        <begin position="138"/>
        <end position="211"/>
    </location>
</feature>
<evidence type="ECO:0000259" key="5">
    <source>
        <dbReference type="PROSITE" id="PS50042"/>
    </source>
</evidence>
<organism evidence="7 8">
    <name type="scientific">Cerasibacillus terrae</name>
    <dbReference type="NCBI Taxonomy" id="2498845"/>
    <lineage>
        <taxon>Bacteria</taxon>
        <taxon>Bacillati</taxon>
        <taxon>Bacillota</taxon>
        <taxon>Bacilli</taxon>
        <taxon>Bacillales</taxon>
        <taxon>Bacillaceae</taxon>
        <taxon>Cerasibacillus</taxon>
    </lineage>
</organism>
<proteinExistence type="predicted"/>
<evidence type="ECO:0000313" key="7">
    <source>
        <dbReference type="EMBL" id="TXL63950.1"/>
    </source>
</evidence>
<feature type="domain" description="Cyclic nucleotide-binding" evidence="5">
    <location>
        <begin position="4"/>
        <end position="107"/>
    </location>
</feature>
<keyword evidence="1" id="KW-0805">Transcription regulation</keyword>
<dbReference type="InterPro" id="IPR036390">
    <property type="entry name" value="WH_DNA-bd_sf"/>
</dbReference>
<protein>
    <submittedName>
        <fullName evidence="7">Crp/Fnr family transcriptional regulator</fullName>
    </submittedName>
</protein>
<dbReference type="Pfam" id="PF00027">
    <property type="entry name" value="cNMP_binding"/>
    <property type="match status" value="1"/>
</dbReference>
<dbReference type="EMBL" id="VDUW01000006">
    <property type="protein sequence ID" value="TXL63950.1"/>
    <property type="molecule type" value="Genomic_DNA"/>
</dbReference>
<dbReference type="InterPro" id="IPR036388">
    <property type="entry name" value="WH-like_DNA-bd_sf"/>
</dbReference>
<dbReference type="InterPro" id="IPR012318">
    <property type="entry name" value="HTH_CRP"/>
</dbReference>
<evidence type="ECO:0000256" key="3">
    <source>
        <dbReference type="ARBA" id="ARBA00023159"/>
    </source>
</evidence>
<dbReference type="GO" id="GO:0005829">
    <property type="term" value="C:cytosol"/>
    <property type="evidence" value="ECO:0007669"/>
    <property type="project" value="TreeGrafter"/>
</dbReference>
<dbReference type="SUPFAM" id="SSF46785">
    <property type="entry name" value="Winged helix' DNA-binding domain"/>
    <property type="match status" value="1"/>
</dbReference>
<dbReference type="SMART" id="SM00100">
    <property type="entry name" value="cNMP"/>
    <property type="match status" value="1"/>
</dbReference>
<dbReference type="Proteomes" id="UP000321574">
    <property type="component" value="Unassembled WGS sequence"/>
</dbReference>
<dbReference type="InterPro" id="IPR018490">
    <property type="entry name" value="cNMP-bd_dom_sf"/>
</dbReference>
<accession>A0A5C8NSJ7</accession>
<dbReference type="CDD" id="cd00038">
    <property type="entry name" value="CAP_ED"/>
    <property type="match status" value="1"/>
</dbReference>
<evidence type="ECO:0000259" key="6">
    <source>
        <dbReference type="PROSITE" id="PS51063"/>
    </source>
</evidence>
<comment type="caution">
    <text evidence="7">The sequence shown here is derived from an EMBL/GenBank/DDBJ whole genome shotgun (WGS) entry which is preliminary data.</text>
</comment>
<keyword evidence="3" id="KW-0010">Activator</keyword>
<dbReference type="InterPro" id="IPR000595">
    <property type="entry name" value="cNMP-bd_dom"/>
</dbReference>
<dbReference type="PROSITE" id="PS50042">
    <property type="entry name" value="CNMP_BINDING_3"/>
    <property type="match status" value="1"/>
</dbReference>
<reference evidence="7 8" key="1">
    <citation type="submission" date="2019-06" db="EMBL/GenBank/DDBJ databases">
        <title>Cerasibacillus sp. nov., isolated from maize field.</title>
        <authorList>
            <person name="Lin S.-Y."/>
            <person name="Tsai C.-F."/>
            <person name="Young C.-C."/>
        </authorList>
    </citation>
    <scope>NUCLEOTIDE SEQUENCE [LARGE SCALE GENOMIC DNA]</scope>
    <source>
        <strain evidence="7 8">CC-CFT480</strain>
    </source>
</reference>